<accession>A0ABV3ZHW7</accession>
<dbReference type="PANTHER" id="PTHR34383">
    <property type="entry name" value="POLYPHOSPHATE:AMP PHOSPHOTRANSFERASE-RELATED"/>
    <property type="match status" value="1"/>
</dbReference>
<dbReference type="PIRSF" id="PIRSF028756">
    <property type="entry name" value="PPK2_prd"/>
    <property type="match status" value="1"/>
</dbReference>
<evidence type="ECO:0000256" key="3">
    <source>
        <dbReference type="ARBA" id="ARBA00022777"/>
    </source>
</evidence>
<dbReference type="Gene3D" id="3.40.50.300">
    <property type="entry name" value="P-loop containing nucleotide triphosphate hydrolases"/>
    <property type="match status" value="1"/>
</dbReference>
<organism evidence="5 6">
    <name type="scientific">Danxiaibacter flavus</name>
    <dbReference type="NCBI Taxonomy" id="3049108"/>
    <lineage>
        <taxon>Bacteria</taxon>
        <taxon>Pseudomonadati</taxon>
        <taxon>Bacteroidota</taxon>
        <taxon>Chitinophagia</taxon>
        <taxon>Chitinophagales</taxon>
        <taxon>Chitinophagaceae</taxon>
        <taxon>Danxiaibacter</taxon>
    </lineage>
</organism>
<keyword evidence="2" id="KW-0808">Transferase</keyword>
<dbReference type="Pfam" id="PF03976">
    <property type="entry name" value="PPK2"/>
    <property type="match status" value="1"/>
</dbReference>
<dbReference type="SUPFAM" id="SSF52540">
    <property type="entry name" value="P-loop containing nucleoside triphosphate hydrolases"/>
    <property type="match status" value="1"/>
</dbReference>
<dbReference type="PANTHER" id="PTHR34383:SF3">
    <property type="entry name" value="POLYPHOSPHATE:AMP PHOSPHOTRANSFERASE"/>
    <property type="match status" value="1"/>
</dbReference>
<evidence type="ECO:0000313" key="5">
    <source>
        <dbReference type="EMBL" id="MEX6689486.1"/>
    </source>
</evidence>
<dbReference type="EMBL" id="JAULBC010000006">
    <property type="protein sequence ID" value="MEX6689486.1"/>
    <property type="molecule type" value="Genomic_DNA"/>
</dbReference>
<dbReference type="InterPro" id="IPR027417">
    <property type="entry name" value="P-loop_NTPase"/>
</dbReference>
<evidence type="ECO:0000259" key="4">
    <source>
        <dbReference type="Pfam" id="PF03976"/>
    </source>
</evidence>
<keyword evidence="3 5" id="KW-0418">Kinase</keyword>
<dbReference type="Proteomes" id="UP001560573">
    <property type="component" value="Unassembled WGS sequence"/>
</dbReference>
<evidence type="ECO:0000256" key="2">
    <source>
        <dbReference type="ARBA" id="ARBA00022679"/>
    </source>
</evidence>
<comment type="caution">
    <text evidence="5">The sequence shown here is derived from an EMBL/GenBank/DDBJ whole genome shotgun (WGS) entry which is preliminary data.</text>
</comment>
<dbReference type="RefSeq" id="WP_369330893.1">
    <property type="nucleotide sequence ID" value="NZ_JAULBC010000006.1"/>
</dbReference>
<name>A0ABV3ZHW7_9BACT</name>
<dbReference type="InterPro" id="IPR022488">
    <property type="entry name" value="PPK2-related"/>
</dbReference>
<keyword evidence="6" id="KW-1185">Reference proteome</keyword>
<protein>
    <submittedName>
        <fullName evidence="5">Polyphosphate kinase 2 family protein</fullName>
    </submittedName>
</protein>
<reference evidence="5 6" key="1">
    <citation type="submission" date="2023-07" db="EMBL/GenBank/DDBJ databases">
        <authorList>
            <person name="Lian W.-H."/>
        </authorList>
    </citation>
    <scope>NUCLEOTIDE SEQUENCE [LARGE SCALE GENOMIC DNA]</scope>
    <source>
        <strain evidence="5 6">SYSU DXS3180</strain>
    </source>
</reference>
<dbReference type="NCBIfam" id="TIGR03709">
    <property type="entry name" value="PPK2_rel_1"/>
    <property type="match status" value="1"/>
</dbReference>
<evidence type="ECO:0000256" key="1">
    <source>
        <dbReference type="ARBA" id="ARBA00009924"/>
    </source>
</evidence>
<gene>
    <name evidence="5" type="ORF">QTN47_18405</name>
</gene>
<dbReference type="InterPro" id="IPR022300">
    <property type="entry name" value="PPK2-rel_1"/>
</dbReference>
<dbReference type="InterPro" id="IPR016898">
    <property type="entry name" value="Polyphosphate_phosphotransfera"/>
</dbReference>
<evidence type="ECO:0000313" key="6">
    <source>
        <dbReference type="Proteomes" id="UP001560573"/>
    </source>
</evidence>
<dbReference type="GO" id="GO:0016301">
    <property type="term" value="F:kinase activity"/>
    <property type="evidence" value="ECO:0007669"/>
    <property type="project" value="UniProtKB-KW"/>
</dbReference>
<comment type="similarity">
    <text evidence="1">Belongs to the polyphosphate kinase 2 (PPK2) family. Class I subfamily.</text>
</comment>
<proteinExistence type="inferred from homology"/>
<feature type="domain" description="Polyphosphate kinase-2-related" evidence="4">
    <location>
        <begin position="70"/>
        <end position="288"/>
    </location>
</feature>
<sequence length="316" mass="36530">MKSKEKELDKIDVTKLSKKELIQRAKKFSKNFCVSDGKNFRLKDYDPDDDGGLGPEDKPLVKQVLQLGVNALATMQDILYAQDRWSVLLIFQAMDAAGKDGAIKHVMSGINPQGCQVSSFKAPTSEDLDHDYMWRCMRNLPERGRIGIFNRSYYEEVLVVRVHEQLLQSQKIPQKLVTKNIWKERFEDIRNIEKYLTRNGTLVCKFFLNVSAKEQKKRFLERIDNPDKNWKFSASDAKERRYWKEYMNAYEDMIKNTATKDSPWYVIPADNKAFSRVAVASAVIETLDSIGLEYPKVAKEKLAELGTIKQELLAEK</sequence>